<feature type="signal peptide" evidence="2">
    <location>
        <begin position="1"/>
        <end position="24"/>
    </location>
</feature>
<evidence type="ECO:0000256" key="1">
    <source>
        <dbReference type="SAM" id="Phobius"/>
    </source>
</evidence>
<organism evidence="3 4">
    <name type="scientific">Polarella glacialis</name>
    <name type="common">Dinoflagellate</name>
    <dbReference type="NCBI Taxonomy" id="89957"/>
    <lineage>
        <taxon>Eukaryota</taxon>
        <taxon>Sar</taxon>
        <taxon>Alveolata</taxon>
        <taxon>Dinophyceae</taxon>
        <taxon>Suessiales</taxon>
        <taxon>Suessiaceae</taxon>
        <taxon>Polarella</taxon>
    </lineage>
</organism>
<dbReference type="AlphaFoldDB" id="A0A813LB18"/>
<evidence type="ECO:0000313" key="4">
    <source>
        <dbReference type="Proteomes" id="UP000626109"/>
    </source>
</evidence>
<protein>
    <submittedName>
        <fullName evidence="3">Uncharacterized protein</fullName>
    </submittedName>
</protein>
<keyword evidence="1" id="KW-0812">Transmembrane</keyword>
<reference evidence="3" key="1">
    <citation type="submission" date="2021-02" db="EMBL/GenBank/DDBJ databases">
        <authorList>
            <person name="Dougan E. K."/>
            <person name="Rhodes N."/>
            <person name="Thang M."/>
            <person name="Chan C."/>
        </authorList>
    </citation>
    <scope>NUCLEOTIDE SEQUENCE</scope>
</reference>
<feature type="chain" id="PRO_5032745605" evidence="2">
    <location>
        <begin position="25"/>
        <end position="138"/>
    </location>
</feature>
<keyword evidence="1" id="KW-1133">Transmembrane helix</keyword>
<dbReference type="Proteomes" id="UP000626109">
    <property type="component" value="Unassembled WGS sequence"/>
</dbReference>
<sequence>MNSHAAQLLVSTWLSHAAPYQVCATRCCFLEQVFLDLALLWAGSDVGGSPGLRLVISFCTHYSSRCFVLLLLLVLVLLLVLLVLLPSPWQDSIRSFVSVKASDSRELLGVELVRSRYEIAEVPTAAEESKMAVVSYFQ</sequence>
<comment type="caution">
    <text evidence="3">The sequence shown here is derived from an EMBL/GenBank/DDBJ whole genome shotgun (WGS) entry which is preliminary data.</text>
</comment>
<accession>A0A813LB18</accession>
<evidence type="ECO:0000256" key="2">
    <source>
        <dbReference type="SAM" id="SignalP"/>
    </source>
</evidence>
<gene>
    <name evidence="3" type="ORF">PGLA2088_LOCUS44855</name>
</gene>
<feature type="transmembrane region" description="Helical" evidence="1">
    <location>
        <begin position="62"/>
        <end position="85"/>
    </location>
</feature>
<evidence type="ECO:0000313" key="3">
    <source>
        <dbReference type="EMBL" id="CAE8727561.1"/>
    </source>
</evidence>
<name>A0A813LB18_POLGL</name>
<dbReference type="EMBL" id="CAJNNW010035414">
    <property type="protein sequence ID" value="CAE8727561.1"/>
    <property type="molecule type" value="Genomic_DNA"/>
</dbReference>
<keyword evidence="1" id="KW-0472">Membrane</keyword>
<keyword evidence="2" id="KW-0732">Signal</keyword>
<proteinExistence type="predicted"/>